<dbReference type="NCBIfam" id="NF001531">
    <property type="entry name" value="PRK00364.2-2"/>
    <property type="match status" value="1"/>
</dbReference>
<evidence type="ECO:0000256" key="1">
    <source>
        <dbReference type="ARBA" id="ARBA00006975"/>
    </source>
</evidence>
<dbReference type="GO" id="GO:0005524">
    <property type="term" value="F:ATP binding"/>
    <property type="evidence" value="ECO:0007669"/>
    <property type="project" value="InterPro"/>
</dbReference>
<dbReference type="PANTHER" id="PTHR10772:SF58">
    <property type="entry name" value="CO-CHAPERONIN GROES"/>
    <property type="match status" value="1"/>
</dbReference>
<dbReference type="FunCoup" id="A0A6C2YNR9">
    <property type="interactions" value="511"/>
</dbReference>
<organism evidence="5">
    <name type="scientific">Tuwongella immobilis</name>
    <dbReference type="NCBI Taxonomy" id="692036"/>
    <lineage>
        <taxon>Bacteria</taxon>
        <taxon>Pseudomonadati</taxon>
        <taxon>Planctomycetota</taxon>
        <taxon>Planctomycetia</taxon>
        <taxon>Gemmatales</taxon>
        <taxon>Gemmataceae</taxon>
        <taxon>Tuwongella</taxon>
    </lineage>
</organism>
<reference evidence="5" key="1">
    <citation type="submission" date="2019-04" db="EMBL/GenBank/DDBJ databases">
        <authorList>
            <consortium name="Science for Life Laboratories"/>
        </authorList>
    </citation>
    <scope>NUCLEOTIDE SEQUENCE</scope>
    <source>
        <strain evidence="5">MBLW1</strain>
    </source>
</reference>
<dbReference type="SUPFAM" id="SSF50129">
    <property type="entry name" value="GroES-like"/>
    <property type="match status" value="1"/>
</dbReference>
<dbReference type="AlphaFoldDB" id="A0A6C2YNR9"/>
<dbReference type="GO" id="GO:0051087">
    <property type="term" value="F:protein-folding chaperone binding"/>
    <property type="evidence" value="ECO:0007669"/>
    <property type="project" value="TreeGrafter"/>
</dbReference>
<dbReference type="PANTHER" id="PTHR10772">
    <property type="entry name" value="10 KDA HEAT SHOCK PROTEIN"/>
    <property type="match status" value="1"/>
</dbReference>
<dbReference type="Gene3D" id="2.30.33.40">
    <property type="entry name" value="GroES chaperonin"/>
    <property type="match status" value="1"/>
</dbReference>
<dbReference type="RefSeq" id="WP_162658354.1">
    <property type="nucleotide sequence ID" value="NZ_LR593887.1"/>
</dbReference>
<dbReference type="EMBL" id="LR593887">
    <property type="protein sequence ID" value="VTS03898.1"/>
    <property type="molecule type" value="Genomic_DNA"/>
</dbReference>
<evidence type="ECO:0000256" key="3">
    <source>
        <dbReference type="HAMAP-Rule" id="MF_00580"/>
    </source>
</evidence>
<proteinExistence type="inferred from homology"/>
<evidence type="ECO:0000313" key="5">
    <source>
        <dbReference type="EMBL" id="VIP03270.1"/>
    </source>
</evidence>
<dbReference type="CDD" id="cd00320">
    <property type="entry name" value="cpn10"/>
    <property type="match status" value="1"/>
</dbReference>
<dbReference type="HAMAP" id="MF_00580">
    <property type="entry name" value="CH10"/>
    <property type="match status" value="1"/>
</dbReference>
<dbReference type="InterPro" id="IPR037124">
    <property type="entry name" value="Chaperonin_GroES_sf"/>
</dbReference>
<comment type="function">
    <text evidence="3 4">Together with the chaperonin GroEL, plays an essential role in assisting protein folding. The GroEL-GroES system forms a nano-cage that allows encapsulation of the non-native substrate proteins and provides a physical environment optimized to promote and accelerate protein folding. GroES binds to the apical surface of the GroEL ring, thereby capping the opening of the GroEL channel.</text>
</comment>
<dbReference type="NCBIfam" id="NF001533">
    <property type="entry name" value="PRK00364.2-4"/>
    <property type="match status" value="1"/>
</dbReference>
<gene>
    <name evidence="3" type="primary">groES</name>
    <name evidence="3" type="synonym">groS</name>
    <name evidence="5" type="ORF">GMBLW1_06900</name>
</gene>
<dbReference type="Proteomes" id="UP000464378">
    <property type="component" value="Chromosome"/>
</dbReference>
<dbReference type="FunFam" id="2.30.33.40:FF:000001">
    <property type="entry name" value="10 kDa chaperonin"/>
    <property type="match status" value="1"/>
</dbReference>
<name>A0A6C2YNR9_9BACT</name>
<dbReference type="KEGG" id="tim:GMBLW1_06900"/>
<comment type="subcellular location">
    <subcellularLocation>
        <location evidence="3">Cytoplasm</location>
    </subcellularLocation>
</comment>
<keyword evidence="2 3" id="KW-0143">Chaperone</keyword>
<dbReference type="GO" id="GO:0005737">
    <property type="term" value="C:cytoplasm"/>
    <property type="evidence" value="ECO:0007669"/>
    <property type="project" value="UniProtKB-SubCell"/>
</dbReference>
<evidence type="ECO:0000256" key="4">
    <source>
        <dbReference type="RuleBase" id="RU000535"/>
    </source>
</evidence>
<dbReference type="InterPro" id="IPR011032">
    <property type="entry name" value="GroES-like_sf"/>
</dbReference>
<sequence length="102" mass="11025">MAKSEGLKIRPLDDRIVVEGVEAEAQTAGGIYLPDNAKQKPQQGIVKAVGPGKLNDKGERTPVSVKVGDKVLYTRYGGNEVEVDGVEYKILREADILAKFAN</sequence>
<protein>
    <recommendedName>
        <fullName evidence="3">Co-chaperonin GroES</fullName>
    </recommendedName>
    <alternativeName>
        <fullName evidence="3">10 kDa chaperonin</fullName>
    </alternativeName>
    <alternativeName>
        <fullName evidence="3">Chaperonin-10</fullName>
        <shortName evidence="3">Cpn10</shortName>
    </alternativeName>
</protein>
<evidence type="ECO:0000313" key="6">
    <source>
        <dbReference type="Proteomes" id="UP000464378"/>
    </source>
</evidence>
<dbReference type="GO" id="GO:0044183">
    <property type="term" value="F:protein folding chaperone"/>
    <property type="evidence" value="ECO:0007669"/>
    <property type="project" value="InterPro"/>
</dbReference>
<dbReference type="EMBL" id="LR586016">
    <property type="protein sequence ID" value="VIP03270.1"/>
    <property type="molecule type" value="Genomic_DNA"/>
</dbReference>
<dbReference type="Pfam" id="PF00166">
    <property type="entry name" value="Cpn10"/>
    <property type="match status" value="1"/>
</dbReference>
<keyword evidence="3" id="KW-0963">Cytoplasm</keyword>
<comment type="subunit">
    <text evidence="3">Heptamer of 7 subunits arranged in a ring. Interacts with the chaperonin GroEL.</text>
</comment>
<dbReference type="PRINTS" id="PR00297">
    <property type="entry name" value="CHAPERONIN10"/>
</dbReference>
<dbReference type="SMART" id="SM00883">
    <property type="entry name" value="Cpn10"/>
    <property type="match status" value="1"/>
</dbReference>
<dbReference type="GO" id="GO:0046872">
    <property type="term" value="F:metal ion binding"/>
    <property type="evidence" value="ECO:0007669"/>
    <property type="project" value="TreeGrafter"/>
</dbReference>
<evidence type="ECO:0000256" key="2">
    <source>
        <dbReference type="ARBA" id="ARBA00023186"/>
    </source>
</evidence>
<keyword evidence="6" id="KW-1185">Reference proteome</keyword>
<comment type="similarity">
    <text evidence="1 3 4">Belongs to the GroES chaperonin family.</text>
</comment>
<dbReference type="InParanoid" id="A0A6C2YNR9"/>
<dbReference type="PROSITE" id="PS00681">
    <property type="entry name" value="CHAPERONINS_CPN10"/>
    <property type="match status" value="1"/>
</dbReference>
<dbReference type="InterPro" id="IPR020818">
    <property type="entry name" value="Chaperonin_GroES"/>
</dbReference>
<dbReference type="InterPro" id="IPR018369">
    <property type="entry name" value="Chaprnonin_Cpn10_CS"/>
</dbReference>
<accession>A0A6C2YNR9</accession>
<dbReference type="GO" id="GO:0051082">
    <property type="term" value="F:unfolded protein binding"/>
    <property type="evidence" value="ECO:0007669"/>
    <property type="project" value="TreeGrafter"/>
</dbReference>